<accession>A0ABN8ING6</accession>
<name>A0ABN8ING6_9NEOP</name>
<reference evidence="1" key="1">
    <citation type="submission" date="2022-03" db="EMBL/GenBank/DDBJ databases">
        <authorList>
            <person name="Martin H S."/>
        </authorList>
    </citation>
    <scope>NUCLEOTIDE SEQUENCE</scope>
</reference>
<feature type="non-terminal residue" evidence="1">
    <location>
        <position position="255"/>
    </location>
</feature>
<proteinExistence type="predicted"/>
<evidence type="ECO:0000313" key="1">
    <source>
        <dbReference type="EMBL" id="CAH2062513.1"/>
    </source>
</evidence>
<gene>
    <name evidence="1" type="ORF">IPOD504_LOCUS12044</name>
</gene>
<evidence type="ECO:0000313" key="2">
    <source>
        <dbReference type="Proteomes" id="UP000837857"/>
    </source>
</evidence>
<sequence>MALVLRKTCLPKNVTVLRNIKRTNVTSSGRRIAPALAAPAGDASLTVPWCKSRVAKPIGGDYVGARHYGDKKEEEKKDAQTCQNQNCPHCAGDPNSLPALRPVRPMRAVWTVWTMWALRTVPFPVPVRTLRTLWTLWTLRTLWTLWTLWTLRTLWTLWTLPTVRTVRPLRPVWSLRPLRPVRALRTMWTMWTLPAMWAVPMPLSVPGESPAEEMRAQRLPPMRRPSWYGYGDWHYRRNRLYDRRENYTRKLEKAY</sequence>
<protein>
    <submittedName>
        <fullName evidence="1">Uncharacterized protein</fullName>
    </submittedName>
</protein>
<organism evidence="1 2">
    <name type="scientific">Iphiclides podalirius</name>
    <name type="common">scarce swallowtail</name>
    <dbReference type="NCBI Taxonomy" id="110791"/>
    <lineage>
        <taxon>Eukaryota</taxon>
        <taxon>Metazoa</taxon>
        <taxon>Ecdysozoa</taxon>
        <taxon>Arthropoda</taxon>
        <taxon>Hexapoda</taxon>
        <taxon>Insecta</taxon>
        <taxon>Pterygota</taxon>
        <taxon>Neoptera</taxon>
        <taxon>Endopterygota</taxon>
        <taxon>Lepidoptera</taxon>
        <taxon>Glossata</taxon>
        <taxon>Ditrysia</taxon>
        <taxon>Papilionoidea</taxon>
        <taxon>Papilionidae</taxon>
        <taxon>Papilioninae</taxon>
        <taxon>Iphiclides</taxon>
    </lineage>
</organism>
<keyword evidence="2" id="KW-1185">Reference proteome</keyword>
<dbReference type="EMBL" id="OW152841">
    <property type="protein sequence ID" value="CAH2062513.1"/>
    <property type="molecule type" value="Genomic_DNA"/>
</dbReference>
<dbReference type="Proteomes" id="UP000837857">
    <property type="component" value="Chromosome 29"/>
</dbReference>